<dbReference type="Gene3D" id="3.30.300.30">
    <property type="match status" value="1"/>
</dbReference>
<feature type="domain" description="AMP-binding enzyme C-terminal" evidence="2">
    <location>
        <begin position="490"/>
        <end position="565"/>
    </location>
</feature>
<dbReference type="PANTHER" id="PTHR43767">
    <property type="entry name" value="LONG-CHAIN-FATTY-ACID--COA LIGASE"/>
    <property type="match status" value="1"/>
</dbReference>
<organism evidence="3 4">
    <name type="scientific">Sphingopyxis italica</name>
    <dbReference type="NCBI Taxonomy" id="1129133"/>
    <lineage>
        <taxon>Bacteria</taxon>
        <taxon>Pseudomonadati</taxon>
        <taxon>Pseudomonadota</taxon>
        <taxon>Alphaproteobacteria</taxon>
        <taxon>Sphingomonadales</taxon>
        <taxon>Sphingomonadaceae</taxon>
        <taxon>Sphingopyxis</taxon>
    </lineage>
</organism>
<dbReference type="EC" id="6.2.1.-" evidence="3"/>
<sequence length="647" mass="66842">MGSTGRESRGWVAGAGPGSPFMRGRIEGIADVEAIESVPARSVLAGETVYDCLAAAASIDPAKTAIVALAPGGSGDVDATLTYGDYLRQSTAAANLFHHLAGDRRSVVALMLPIVPEALVAAWGATAAGVVNPINPHLEPALVISILKAVGATALVTTTAHGPSAADHLADIVAAVPGLDHVFLVGGDDPASDFSGAIESRNGDALDFEPEGKWDSEAMYLPTGGTTAVPKLARLTQGGMALSGWIAGAVMGAEEDEVIGLGMPLFHVGGMLMLALRAAVLGQTVVLLSPAGFRDRGVVGNFWPIVKTHGITSLIATPTTAAALHASPGADHEGHPIRTFSSGGSTIPLELGRAFPERFGIELREVWGATEFHGFLGCMPNAMPPLIGSVGVRTPWHDIKAVEVDEHNRFVREMAPGEQGVIIGSGPCLALGYVDAAADRQFFVESGPGGRAWGSSGDLGRVGADQFVWIDGRAKDVIIRGGHNIDPALIEEALVRRPDILLAAAVGLPDREKGELPLAFVEAAPGAVVDEAELVQYCRTAIPERAACPVAVVVLPGLPLTPVGKIFKPALRELAIRRAVGAALGAHYDGEIVGIEIVTGKARPDVVVRIAEADAALRARLSAVLQGFAFSARVEPAAAEARAEAVT</sequence>
<dbReference type="Pfam" id="PF13193">
    <property type="entry name" value="AMP-binding_C"/>
    <property type="match status" value="1"/>
</dbReference>
<dbReference type="InterPro" id="IPR050237">
    <property type="entry name" value="ATP-dep_AMP-bd_enzyme"/>
</dbReference>
<dbReference type="AlphaFoldDB" id="A0A7X6B9I0"/>
<dbReference type="PANTHER" id="PTHR43767:SF1">
    <property type="entry name" value="NONRIBOSOMAL PEPTIDE SYNTHASE PES1 (EUROFUNG)-RELATED"/>
    <property type="match status" value="1"/>
</dbReference>
<keyword evidence="3" id="KW-0436">Ligase</keyword>
<dbReference type="Pfam" id="PF00501">
    <property type="entry name" value="AMP-binding"/>
    <property type="match status" value="1"/>
</dbReference>
<dbReference type="EMBL" id="JAATIT010000003">
    <property type="protein sequence ID" value="NJB90091.1"/>
    <property type="molecule type" value="Genomic_DNA"/>
</dbReference>
<dbReference type="GO" id="GO:0016878">
    <property type="term" value="F:acid-thiol ligase activity"/>
    <property type="evidence" value="ECO:0007669"/>
    <property type="project" value="UniProtKB-ARBA"/>
</dbReference>
<evidence type="ECO:0000313" key="4">
    <source>
        <dbReference type="Proteomes" id="UP000535078"/>
    </source>
</evidence>
<dbReference type="InterPro" id="IPR042099">
    <property type="entry name" value="ANL_N_sf"/>
</dbReference>
<dbReference type="InterPro" id="IPR045851">
    <property type="entry name" value="AMP-bd_C_sf"/>
</dbReference>
<dbReference type="RefSeq" id="WP_167921573.1">
    <property type="nucleotide sequence ID" value="NZ_JAATIT010000003.1"/>
</dbReference>
<dbReference type="SUPFAM" id="SSF56801">
    <property type="entry name" value="Acetyl-CoA synthetase-like"/>
    <property type="match status" value="1"/>
</dbReference>
<protein>
    <submittedName>
        <fullName evidence="3">Fatty-acyl-CoA synthase</fullName>
        <ecNumber evidence="3">6.2.1.-</ecNumber>
    </submittedName>
</protein>
<proteinExistence type="predicted"/>
<feature type="domain" description="AMP-dependent synthetase/ligase" evidence="1">
    <location>
        <begin position="56"/>
        <end position="433"/>
    </location>
</feature>
<comment type="caution">
    <text evidence="3">The sequence shown here is derived from an EMBL/GenBank/DDBJ whole genome shotgun (WGS) entry which is preliminary data.</text>
</comment>
<evidence type="ECO:0000259" key="2">
    <source>
        <dbReference type="Pfam" id="PF13193"/>
    </source>
</evidence>
<reference evidence="3 4" key="1">
    <citation type="submission" date="2020-03" db="EMBL/GenBank/DDBJ databases">
        <title>Genomic Encyclopedia of Type Strains, Phase IV (KMG-IV): sequencing the most valuable type-strain genomes for metagenomic binning, comparative biology and taxonomic classification.</title>
        <authorList>
            <person name="Goeker M."/>
        </authorList>
    </citation>
    <scope>NUCLEOTIDE SEQUENCE [LARGE SCALE GENOMIC DNA]</scope>
    <source>
        <strain evidence="3 4">DSM 25229</strain>
    </source>
</reference>
<gene>
    <name evidence="3" type="ORF">GGR90_002285</name>
</gene>
<evidence type="ECO:0000313" key="3">
    <source>
        <dbReference type="EMBL" id="NJB90091.1"/>
    </source>
</evidence>
<keyword evidence="4" id="KW-1185">Reference proteome</keyword>
<name>A0A7X6B9I0_9SPHN</name>
<accession>A0A7X6B9I0</accession>
<evidence type="ECO:0000259" key="1">
    <source>
        <dbReference type="Pfam" id="PF00501"/>
    </source>
</evidence>
<dbReference type="InterPro" id="IPR025110">
    <property type="entry name" value="AMP-bd_C"/>
</dbReference>
<dbReference type="Proteomes" id="UP000535078">
    <property type="component" value="Unassembled WGS sequence"/>
</dbReference>
<dbReference type="InterPro" id="IPR000873">
    <property type="entry name" value="AMP-dep_synth/lig_dom"/>
</dbReference>
<dbReference type="Gene3D" id="3.40.50.12780">
    <property type="entry name" value="N-terminal domain of ligase-like"/>
    <property type="match status" value="1"/>
</dbReference>